<organism evidence="1 2">
    <name type="scientific">Orbilia javanica</name>
    <dbReference type="NCBI Taxonomy" id="47235"/>
    <lineage>
        <taxon>Eukaryota</taxon>
        <taxon>Fungi</taxon>
        <taxon>Dikarya</taxon>
        <taxon>Ascomycota</taxon>
        <taxon>Pezizomycotina</taxon>
        <taxon>Orbiliomycetes</taxon>
        <taxon>Orbiliales</taxon>
        <taxon>Orbiliaceae</taxon>
        <taxon>Orbilia</taxon>
    </lineage>
</organism>
<reference evidence="1 2" key="1">
    <citation type="submission" date="2019-10" db="EMBL/GenBank/DDBJ databases">
        <authorList>
            <person name="Palmer J.M."/>
        </authorList>
    </citation>
    <scope>NUCLEOTIDE SEQUENCE [LARGE SCALE GENOMIC DNA]</scope>
    <source>
        <strain evidence="1 2">TWF718</strain>
    </source>
</reference>
<name>A0AAN8P0W1_9PEZI</name>
<dbReference type="AlphaFoldDB" id="A0AAN8P0W1"/>
<accession>A0AAN8P0W1</accession>
<dbReference type="Proteomes" id="UP001313282">
    <property type="component" value="Unassembled WGS sequence"/>
</dbReference>
<evidence type="ECO:0000313" key="2">
    <source>
        <dbReference type="Proteomes" id="UP001313282"/>
    </source>
</evidence>
<keyword evidence="2" id="KW-1185">Reference proteome</keyword>
<sequence length="439" mass="51921">METFQQLNLIDPPKTNITSLPVEILEDISLHVGKLKPRYSWNFCTTNKYLYDTIGPSNNFLWYEITGCFNIGKATKFTKYRTDFNYATLARRKSGWPDPKCCGCEVSGQGLKMIQNWSQFRSLVFLLFCQRCLDKYYVSLTSISELRATDPVLQHFFSSHPALNSICHVYWNRRSEHVSKELYNHVKNIFNVDASEPFRILTDLEIKEIQEKASMFTPTFVPPERHRHVHDRRYLEGVTEIYRREYTSFHFLCTPEYLEELWDEYDKLMRRLKRDRVHIPFTLFEDTTMNGMHDPCLAFNHFRYYFHRKPRDSADPSKYIAEEDYQTDLSAYEGQKAMLTRHKYCQQVLVNLFGPGDGIAWRASRVRWPEFLMALFNRWHKVSFGSGLWLPDQPVARCPYCYSLFQGSVGGDTSTKDLWKSEPPNLLDHILYEHKDMLN</sequence>
<protein>
    <submittedName>
        <fullName evidence="1">Uncharacterized protein</fullName>
    </submittedName>
</protein>
<gene>
    <name evidence="1" type="ORF">TWF718_000236</name>
</gene>
<proteinExistence type="predicted"/>
<evidence type="ECO:0000313" key="1">
    <source>
        <dbReference type="EMBL" id="KAK6355855.1"/>
    </source>
</evidence>
<comment type="caution">
    <text evidence="1">The sequence shown here is derived from an EMBL/GenBank/DDBJ whole genome shotgun (WGS) entry which is preliminary data.</text>
</comment>
<dbReference type="EMBL" id="JAVHNR010000001">
    <property type="protein sequence ID" value="KAK6355855.1"/>
    <property type="molecule type" value="Genomic_DNA"/>
</dbReference>